<keyword evidence="3" id="KW-0472">Membrane</keyword>
<keyword evidence="2" id="KW-0442">Lipid degradation</keyword>
<accession>A0A2U1TEB4</accession>
<dbReference type="InterPro" id="IPR016035">
    <property type="entry name" value="Acyl_Trfase/lysoPLipase"/>
</dbReference>
<feature type="transmembrane region" description="Helical" evidence="3">
    <location>
        <begin position="1029"/>
        <end position="1048"/>
    </location>
</feature>
<feature type="transmembrane region" description="Helical" evidence="3">
    <location>
        <begin position="1192"/>
        <end position="1214"/>
    </location>
</feature>
<feature type="short sequence motif" description="GXSXG" evidence="2">
    <location>
        <begin position="137"/>
        <end position="141"/>
    </location>
</feature>
<evidence type="ECO:0000259" key="4">
    <source>
        <dbReference type="PROSITE" id="PS51635"/>
    </source>
</evidence>
<dbReference type="GO" id="GO:0016787">
    <property type="term" value="F:hydrolase activity"/>
    <property type="evidence" value="ECO:0007669"/>
    <property type="project" value="UniProtKB-UniRule"/>
</dbReference>
<feature type="active site" description="Nucleophile" evidence="2">
    <location>
        <position position="139"/>
    </location>
</feature>
<evidence type="ECO:0000256" key="1">
    <source>
        <dbReference type="ARBA" id="ARBA00023098"/>
    </source>
</evidence>
<dbReference type="RefSeq" id="WP_108962587.1">
    <property type="nucleotide sequence ID" value="NZ_QEFB01000005.1"/>
</dbReference>
<gene>
    <name evidence="5" type="ORF">DF223_06250</name>
</gene>
<feature type="transmembrane region" description="Helical" evidence="3">
    <location>
        <begin position="952"/>
        <end position="975"/>
    </location>
</feature>
<dbReference type="SUPFAM" id="SSF52151">
    <property type="entry name" value="FabD/lysophospholipase-like"/>
    <property type="match status" value="1"/>
</dbReference>
<evidence type="ECO:0000313" key="5">
    <source>
        <dbReference type="EMBL" id="PWC07235.1"/>
    </source>
</evidence>
<reference evidence="6" key="1">
    <citation type="submission" date="2018-04" db="EMBL/GenBank/DDBJ databases">
        <authorList>
            <person name="Liu S."/>
            <person name="Wang Z."/>
            <person name="Li J."/>
        </authorList>
    </citation>
    <scope>NUCLEOTIDE SEQUENCE [LARGE SCALE GENOMIC DNA]</scope>
    <source>
        <strain evidence="6">622</strain>
    </source>
</reference>
<comment type="caution">
    <text evidence="5">The sequence shown here is derived from an EMBL/GenBank/DDBJ whole genome shotgun (WGS) entry which is preliminary data.</text>
</comment>
<keyword evidence="2" id="KW-0378">Hydrolase</keyword>
<dbReference type="Gene3D" id="3.40.1090.10">
    <property type="entry name" value="Cytosolic phospholipase A2 catalytic domain"/>
    <property type="match status" value="1"/>
</dbReference>
<comment type="caution">
    <text evidence="2">Lacks conserved residue(s) required for the propagation of feature annotation.</text>
</comment>
<evidence type="ECO:0000313" key="6">
    <source>
        <dbReference type="Proteomes" id="UP000244962"/>
    </source>
</evidence>
<dbReference type="InterPro" id="IPR002641">
    <property type="entry name" value="PNPLA_dom"/>
</dbReference>
<dbReference type="Proteomes" id="UP000244962">
    <property type="component" value="Unassembled WGS sequence"/>
</dbReference>
<feature type="transmembrane region" description="Helical" evidence="3">
    <location>
        <begin position="1085"/>
        <end position="1109"/>
    </location>
</feature>
<evidence type="ECO:0000256" key="2">
    <source>
        <dbReference type="PROSITE-ProRule" id="PRU01161"/>
    </source>
</evidence>
<keyword evidence="3" id="KW-0812">Transmembrane</keyword>
<feature type="transmembrane region" description="Helical" evidence="3">
    <location>
        <begin position="1129"/>
        <end position="1151"/>
    </location>
</feature>
<dbReference type="GO" id="GO:0016042">
    <property type="term" value="P:lipid catabolic process"/>
    <property type="evidence" value="ECO:0007669"/>
    <property type="project" value="UniProtKB-UniRule"/>
</dbReference>
<feature type="active site" description="Proton acceptor" evidence="2">
    <location>
        <position position="337"/>
    </location>
</feature>
<evidence type="ECO:0000256" key="3">
    <source>
        <dbReference type="SAM" id="Phobius"/>
    </source>
</evidence>
<protein>
    <recommendedName>
        <fullName evidence="4">PNPLA domain-containing protein</fullName>
    </recommendedName>
</protein>
<name>A0A2U1TEB4_9MICO</name>
<dbReference type="PROSITE" id="PS51635">
    <property type="entry name" value="PNPLA"/>
    <property type="match status" value="1"/>
</dbReference>
<keyword evidence="1 2" id="KW-0443">Lipid metabolism</keyword>
<sequence length="1236" mass="131200">MGTSAEPATLIAVALEPGERPTPRPIGVSEFESLQPRHSRILRAALAMRGGVSLAVWIGGATAEMDLWRRIRIRTDAGGSTYAVIVPPSLSGIASLSGAGSPSDVAPDAVWLDRAVTYARLLDSRGFDAVEFDVLAGASAGGLNAVMYATAQRAGADVDALLPVWRDIGSVWRLLRPPGFERVDSILRGDGYFWPELKDVLRRLYAGPGNHPFHRASRIAVDLSATLIDTADATDRHAEDGNGHFHFVGSDDGSASEYGRAIPSGDGPVPAADLARLAYAARTTSSFPGAFEPALIFSKSTRVPLNGPWVPDAESVDMTFAFHAHRNDWSHPFHVVDGGVLDNIPIDRAFRAVRGMASTVNATRALLYLDPSPPAESLASVRPTHYGRADAGSSSAGPHRVRKRLADRQSEFLPVIVAALRRQVMRESGPDEEDEVERFRLALKQSEGRSESFAVFSTAAVDDYDRVEAQRAYIRYRSAADLQLITLVLADPSRWQLGTNLPTRSDWRARSAEERRGLDHLFQRVFDDLSRESETGEFFHAVVGGPQALLDATLSLLNWVRALESIGATDISVADIRLRVYEVLARATDARDLCLRAVLDDAERLDAASSPARLADAVLATWVRENSAAVDAAAGRWAVLDECLDALRALSPGHGETGTRNVNANSTPSAHTKTTRAWLHVPWSGIPTRRPDFGAVDLAPFLAAMGIPEPISALAFWRITGDEPAARAGDYTALLDRKMRTATRAALSRPASDIDQDVLARLFGTPLTARDKLAGRAAVNFGGFLASGWRANDWWWGRLDAAAGMTRFIDSYPPLEQAGRRKTDPSLIDAVQSSVLANAAASPDRPFSADPGETASPRQIRSAFTRGGNALRDLSPGYLLSVLSRSIRVASRAISGSTSTPWRLLLALLRPLFVFVPLLATPVRAGIAVLVLNATIVLSASSPVAAPPGAGTVLVGAVILAAVFVGLVVGLGVAVHRWRRLIGAIENADAAQLEDSTPSAAAREHAPDGWPARALSSALALRTTARWQAVTCAVGSCATLGVAALALVGDGLDASFWVLAHAAVLLAALALYLARSPSDRGTPALTFCACAVGYAAWIALVLALPGFVADLTAGGNGTGGLFGLQTSDLVVVAGVALAGFSAALLLTVGWLPVRAQLPRTWLLNTGTVSVVAGAAAATVVVVSMLVPGTESTSLNIAVTVVVMVFVWGQLVWWLPEIPEGTSDAWQAAVIPDALRD</sequence>
<dbReference type="Pfam" id="PF11856">
    <property type="entry name" value="DUF3376"/>
    <property type="match status" value="1"/>
</dbReference>
<proteinExistence type="predicted"/>
<keyword evidence="6" id="KW-1185">Reference proteome</keyword>
<feature type="transmembrane region" description="Helical" evidence="3">
    <location>
        <begin position="1054"/>
        <end position="1073"/>
    </location>
</feature>
<dbReference type="EMBL" id="QEFB01000005">
    <property type="protein sequence ID" value="PWC07235.1"/>
    <property type="molecule type" value="Genomic_DNA"/>
</dbReference>
<keyword evidence="3" id="KW-1133">Transmembrane helix</keyword>
<feature type="transmembrane region" description="Helical" evidence="3">
    <location>
        <begin position="1163"/>
        <end position="1186"/>
    </location>
</feature>
<dbReference type="Pfam" id="PF01734">
    <property type="entry name" value="Patatin"/>
    <property type="match status" value="1"/>
</dbReference>
<feature type="domain" description="PNPLA" evidence="4">
    <location>
        <begin position="94"/>
        <end position="350"/>
    </location>
</feature>
<organism evidence="5 6">
    <name type="scientific">Mycetocola zhujimingii</name>
    <dbReference type="NCBI Taxonomy" id="2079792"/>
    <lineage>
        <taxon>Bacteria</taxon>
        <taxon>Bacillati</taxon>
        <taxon>Actinomycetota</taxon>
        <taxon>Actinomycetes</taxon>
        <taxon>Micrococcales</taxon>
        <taxon>Microbacteriaceae</taxon>
        <taxon>Mycetocola</taxon>
    </lineage>
</organism>
<feature type="short sequence motif" description="DGA/G" evidence="2">
    <location>
        <begin position="337"/>
        <end position="339"/>
    </location>
</feature>
<dbReference type="AlphaFoldDB" id="A0A2U1TEB4"/>
<dbReference type="InterPro" id="IPR024282">
    <property type="entry name" value="DUF3376"/>
</dbReference>